<reference evidence="1 2" key="1">
    <citation type="submission" date="2016-10" db="EMBL/GenBank/DDBJ databases">
        <authorList>
            <person name="de Groot N.N."/>
        </authorList>
    </citation>
    <scope>NUCLEOTIDE SEQUENCE [LARGE SCALE GENOMIC DNA]</scope>
    <source>
        <strain evidence="1 2">Nl14</strain>
    </source>
</reference>
<gene>
    <name evidence="1" type="ORF">SAMN05216417_1349</name>
</gene>
<dbReference type="RefSeq" id="WP_143104410.1">
    <property type="nucleotide sequence ID" value="NZ_FPBZ01000034.1"/>
</dbReference>
<evidence type="ECO:0000313" key="1">
    <source>
        <dbReference type="EMBL" id="SFU78340.1"/>
    </source>
</evidence>
<name>A0A1I7IZJ7_9PROT</name>
<proteinExistence type="predicted"/>
<dbReference type="AlphaFoldDB" id="A0A1I7IZJ7"/>
<dbReference type="EMBL" id="FPBZ01000034">
    <property type="protein sequence ID" value="SFU78340.1"/>
    <property type="molecule type" value="Genomic_DNA"/>
</dbReference>
<dbReference type="Proteomes" id="UP000182649">
    <property type="component" value="Unassembled WGS sequence"/>
</dbReference>
<organism evidence="1 2">
    <name type="scientific">Nitrosospira multiformis</name>
    <dbReference type="NCBI Taxonomy" id="1231"/>
    <lineage>
        <taxon>Bacteria</taxon>
        <taxon>Pseudomonadati</taxon>
        <taxon>Pseudomonadota</taxon>
        <taxon>Betaproteobacteria</taxon>
        <taxon>Nitrosomonadales</taxon>
        <taxon>Nitrosomonadaceae</taxon>
        <taxon>Nitrosospira</taxon>
    </lineage>
</organism>
<evidence type="ECO:0000313" key="2">
    <source>
        <dbReference type="Proteomes" id="UP000182649"/>
    </source>
</evidence>
<protein>
    <submittedName>
        <fullName evidence="1">Uncharacterized protein</fullName>
    </submittedName>
</protein>
<accession>A0A1I7IZJ7</accession>
<sequence>MDRRYLALHLSPWSEEQENHYTDMLTAAFVELAAAPMIASACDHVTRIDELKDKKEAYTWYQLVYITLDVNNDLLQLKTL</sequence>